<protein>
    <submittedName>
        <fullName evidence="2">Uncharacterized protein</fullName>
    </submittedName>
</protein>
<organism evidence="2">
    <name type="scientific">Zooxanthella nutricula</name>
    <dbReference type="NCBI Taxonomy" id="1333877"/>
    <lineage>
        <taxon>Eukaryota</taxon>
        <taxon>Sar</taxon>
        <taxon>Alveolata</taxon>
        <taxon>Dinophyceae</taxon>
        <taxon>Peridiniales</taxon>
        <taxon>Peridiniales incertae sedis</taxon>
        <taxon>Zooxanthella</taxon>
    </lineage>
</organism>
<feature type="transmembrane region" description="Helical" evidence="1">
    <location>
        <begin position="197"/>
        <end position="220"/>
    </location>
</feature>
<keyword evidence="1" id="KW-0812">Transmembrane</keyword>
<name>A0A7S2NQ44_9DINO</name>
<feature type="transmembrane region" description="Helical" evidence="1">
    <location>
        <begin position="125"/>
        <end position="144"/>
    </location>
</feature>
<feature type="transmembrane region" description="Helical" evidence="1">
    <location>
        <begin position="82"/>
        <end position="99"/>
    </location>
</feature>
<sequence length="307" mass="34347">MAPDTPGATLLMMEPTDRMERTDRMELLAMCQQQADQLALVMQQLGLMDATAWQPPQARSTSIWQVRCAFRTPEHTVSGSQYFALFIWVSLLVAQYFLVREVCTAFHIPRDCRANQGPVQIMGDMQYLLSMGVVLATFTGMHWPDRLAYVFSFYTPYCRGVVFLLLFLGMAPAYGALKEIPSLATFTLSDTGIEGHHTPLIASLVGAAVVVFLHIWLAFCHNPLKGFLAYLVSRLFLFAFFAAYWVIKCQRQDVVFHFHHYAWGFLMASLAEFNHPMSTVSLACGTAVFVQGIAAYGADPIIAYAQA</sequence>
<reference evidence="2" key="1">
    <citation type="submission" date="2021-01" db="EMBL/GenBank/DDBJ databases">
        <authorList>
            <person name="Corre E."/>
            <person name="Pelletier E."/>
            <person name="Niang G."/>
            <person name="Scheremetjew M."/>
            <person name="Finn R."/>
            <person name="Kale V."/>
            <person name="Holt S."/>
            <person name="Cochrane G."/>
            <person name="Meng A."/>
            <person name="Brown T."/>
            <person name="Cohen L."/>
        </authorList>
    </citation>
    <scope>NUCLEOTIDE SEQUENCE</scope>
    <source>
        <strain evidence="2">RCC3387</strain>
    </source>
</reference>
<proteinExistence type="predicted"/>
<evidence type="ECO:0000313" key="2">
    <source>
        <dbReference type="EMBL" id="CAD9554138.1"/>
    </source>
</evidence>
<evidence type="ECO:0000256" key="1">
    <source>
        <dbReference type="SAM" id="Phobius"/>
    </source>
</evidence>
<accession>A0A7S2NQ44</accession>
<dbReference type="EMBL" id="HBGW01032456">
    <property type="protein sequence ID" value="CAD9554138.1"/>
    <property type="molecule type" value="Transcribed_RNA"/>
</dbReference>
<keyword evidence="1" id="KW-0472">Membrane</keyword>
<keyword evidence="1" id="KW-1133">Transmembrane helix</keyword>
<feature type="transmembrane region" description="Helical" evidence="1">
    <location>
        <begin position="227"/>
        <end position="247"/>
    </location>
</feature>
<feature type="transmembrane region" description="Helical" evidence="1">
    <location>
        <begin position="156"/>
        <end position="177"/>
    </location>
</feature>
<gene>
    <name evidence="2" type="ORF">BRAN1462_LOCUS20480</name>
</gene>
<dbReference type="AlphaFoldDB" id="A0A7S2NQ44"/>